<evidence type="ECO:0000313" key="2">
    <source>
        <dbReference type="EMBL" id="ORZ25807.1"/>
    </source>
</evidence>
<name>A0A1X2J1R7_9FUNG</name>
<dbReference type="GO" id="GO:0016757">
    <property type="term" value="F:glycosyltransferase activity"/>
    <property type="evidence" value="ECO:0007669"/>
    <property type="project" value="UniProtKB-KW"/>
</dbReference>
<dbReference type="OrthoDB" id="262547at2759"/>
<protein>
    <submittedName>
        <fullName evidence="2">Cryptococcal mannosyltransferase 1-domain-containing protein</fullName>
    </submittedName>
</protein>
<dbReference type="STRING" id="90262.A0A1X2J1R7"/>
<proteinExistence type="predicted"/>
<dbReference type="PANTHER" id="PTHR34144:SF7">
    <property type="entry name" value="EXPORT PROTEIN (CAP59), PUTATIVE (AFU_ORTHOLOGUE AFUA_7G05020)-RELATED"/>
    <property type="match status" value="1"/>
</dbReference>
<keyword evidence="2" id="KW-0328">Glycosyltransferase</keyword>
<keyword evidence="2" id="KW-0808">Transferase</keyword>
<organism evidence="2 3">
    <name type="scientific">Absidia repens</name>
    <dbReference type="NCBI Taxonomy" id="90262"/>
    <lineage>
        <taxon>Eukaryota</taxon>
        <taxon>Fungi</taxon>
        <taxon>Fungi incertae sedis</taxon>
        <taxon>Mucoromycota</taxon>
        <taxon>Mucoromycotina</taxon>
        <taxon>Mucoromycetes</taxon>
        <taxon>Mucorales</taxon>
        <taxon>Cunninghamellaceae</taxon>
        <taxon>Absidia</taxon>
    </lineage>
</organism>
<keyword evidence="1" id="KW-0812">Transmembrane</keyword>
<evidence type="ECO:0000313" key="3">
    <source>
        <dbReference type="Proteomes" id="UP000193560"/>
    </source>
</evidence>
<dbReference type="PANTHER" id="PTHR34144">
    <property type="entry name" value="CHROMOSOME 8, WHOLE GENOME SHOTGUN SEQUENCE"/>
    <property type="match status" value="1"/>
</dbReference>
<accession>A0A1X2J1R7</accession>
<gene>
    <name evidence="2" type="ORF">BCR42DRAFT_400965</name>
</gene>
<dbReference type="EMBL" id="MCGE01000001">
    <property type="protein sequence ID" value="ORZ25807.1"/>
    <property type="molecule type" value="Genomic_DNA"/>
</dbReference>
<dbReference type="Proteomes" id="UP000193560">
    <property type="component" value="Unassembled WGS sequence"/>
</dbReference>
<keyword evidence="1" id="KW-1133">Transmembrane helix</keyword>
<keyword evidence="3" id="KW-1185">Reference proteome</keyword>
<dbReference type="AlphaFoldDB" id="A0A1X2J1R7"/>
<feature type="transmembrane region" description="Helical" evidence="1">
    <location>
        <begin position="9"/>
        <end position="27"/>
    </location>
</feature>
<dbReference type="InterPro" id="IPR021047">
    <property type="entry name" value="Mannosyltransferase_CMT1"/>
</dbReference>
<evidence type="ECO:0000256" key="1">
    <source>
        <dbReference type="SAM" id="Phobius"/>
    </source>
</evidence>
<comment type="caution">
    <text evidence="2">The sequence shown here is derived from an EMBL/GenBank/DDBJ whole genome shotgun (WGS) entry which is preliminary data.</text>
</comment>
<dbReference type="Pfam" id="PF11735">
    <property type="entry name" value="CAP59_mtransfer"/>
    <property type="match status" value="1"/>
</dbReference>
<reference evidence="2 3" key="1">
    <citation type="submission" date="2016-07" db="EMBL/GenBank/DDBJ databases">
        <title>Pervasive Adenine N6-methylation of Active Genes in Fungi.</title>
        <authorList>
            <consortium name="DOE Joint Genome Institute"/>
            <person name="Mondo S.J."/>
            <person name="Dannebaum R.O."/>
            <person name="Kuo R.C."/>
            <person name="Labutti K."/>
            <person name="Haridas S."/>
            <person name="Kuo A."/>
            <person name="Salamov A."/>
            <person name="Ahrendt S.R."/>
            <person name="Lipzen A."/>
            <person name="Sullivan W."/>
            <person name="Andreopoulos W.B."/>
            <person name="Clum A."/>
            <person name="Lindquist E."/>
            <person name="Daum C."/>
            <person name="Ramamoorthy G.K."/>
            <person name="Gryganskyi A."/>
            <person name="Culley D."/>
            <person name="Magnuson J.K."/>
            <person name="James T.Y."/>
            <person name="O'Malley M.A."/>
            <person name="Stajich J.E."/>
            <person name="Spatafora J.W."/>
            <person name="Visel A."/>
            <person name="Grigoriev I.V."/>
        </authorList>
    </citation>
    <scope>NUCLEOTIDE SEQUENCE [LARGE SCALE GENOMIC DNA]</scope>
    <source>
        <strain evidence="2 3">NRRL 1336</strain>
    </source>
</reference>
<sequence length="367" mass="42565">MLLRKRFKISYVCILVLICWSIYYLFLSIPTVKHISSLLNKPPPRLFIAANLYNNEAIVEHWASQVFKVASWAGPDRVYISIYENGSTDNTKALLQEFDDQLAAANISHTIVLDPSPKNFGERRIPLLAKRRNQALLPLYEQLQHHTTYDKILFLNDIWFDWSDAVELIESGKDSIDDQDSDNYDAVCSMDFFGQYYDEFATRESGGGWLGSGNYPYFQDKTSRDLLRRQMLVPVYSCWGGMIVFNAAPFLMTDPTTHDPLVAFRSLWPDNPRPRLEASECCLIHSDIRDMNFTRIFINPKIKVGYDHFHYWYANYILPLWQLVLTWTNTPIAMSEEEKVLWNQRLATVGTLNPGDSICLWRPGNYD</sequence>
<keyword evidence="1" id="KW-0472">Membrane</keyword>